<dbReference type="Proteomes" id="UP001231649">
    <property type="component" value="Chromosome 12"/>
</dbReference>
<proteinExistence type="predicted"/>
<name>A0ACC2R305_9NEOP</name>
<gene>
    <name evidence="1" type="ORF">PYW08_002037</name>
</gene>
<protein>
    <submittedName>
        <fullName evidence="1">Uncharacterized protein</fullName>
    </submittedName>
</protein>
<accession>A0ACC2R305</accession>
<comment type="caution">
    <text evidence="1">The sequence shown here is derived from an EMBL/GenBank/DDBJ whole genome shotgun (WGS) entry which is preliminary data.</text>
</comment>
<sequence>MNNQQEVVDQVVQNLAFEVEAVPKYEPIQTKSVSQITPLNMKIKVRKKDDIFMQRDVSSIADNASRTVQKVRLVNSEQTIMTFDVFMEAEFEKKPPRKLRKHIFDLLRPGICLGAVDDDERPYIPSTSYSANITEPSVVTKSNGTLKQTFTLSKNVFEAYSVSTQPGVQKWLFGNCKPGGCLDPPFNEDKYSYKPSIRQGPEREENIEAEKNKSDVDNNKKPIMQRDEETQSNGRHSSIFDSGIFKKKRKSSDKCTNTNLLDKTDSIVDVFPASSSTNSVSTHSNPIITYPPKTKGSNSRISDDKTVRSRDPSEEKPRRSFNDHSESYYVPPKGVQRMKENVALDPNDQPKRKSSDAAGVKDLHKESFKVPVLLPIPVPVPISIDSSKRKPEVIATNDDIIKKDLIPNQDIQDQELQGTINLKDIKLSPLVSLSNSEDGGTEPVVNLPIGTLVPSIIKKPTVPNEIDDQKSDETKLQSLEAKYNENNIEDSAPQNLKKITSSSEVPVSVPVLFPPKFSDPNRTDTDATDSIKNYNIDSDTKLSDSKKSFEIKTMPSAIKDAPFEGSKDIEQNIKPESGENETFSHAIPENILRTGHNFSDQESDTEIPIDLNIKRDPKAEINAMTENFLRTGGNVSDQESDSKMLTDSNMKQESNAEIDAKPENILRTRGDLSDQESETGTLINLDMVRDSKGKQNSDEVKKTSKQNGNANKATLYTKEPMQSAEITNGIVNPSEKNDKKEDIKRDIEDNKITDGIEKLTKQSGTEDKTLIPTKYTDDNIKPYFEDDKPIVEDFLTKYADKDVKRNSKEETITDNIEKLTKQKNSQDEPTSDTKYTESSSDVFGMPNTHQNIDSSKKDEQKDSQRTLSKLPILQDNTSLLNANNTSAKYKTKRSDTPDHYSDNVEYRDNDFGTQIDKKQLPLSSNLDYEADIRDGKVSEPFRNQEYIGETAKPNNDDKIDSYIDTKKRHTNGERTNIIAAPVTVDNTEETPILRSIKEVYNEKKIVNEPTVPNFKKFDDDGDAHSTVSHELIGTKSVIYNTDGSSTSAENVAGDISLSAIQSANILKSAMKKDTIFIDFRFHSYLNDKNERIVQTVDSAKAPKRLSSDSVTVIKSQIRISSNEIRIPVDSEHDIFIKIKKANANQRVSISESTLVNDNDTERANKQRSPVQCSDVGTKNAEVFTSSTGGRKDKIQESETADRFLDYYEQELVPLQLIIKNLREEIDYLATQQSIFKDKLYCPNKSKLPRLIHSNKKCFGCVRK</sequence>
<organism evidence="1 2">
    <name type="scientific">Mythimna loreyi</name>
    <dbReference type="NCBI Taxonomy" id="667449"/>
    <lineage>
        <taxon>Eukaryota</taxon>
        <taxon>Metazoa</taxon>
        <taxon>Ecdysozoa</taxon>
        <taxon>Arthropoda</taxon>
        <taxon>Hexapoda</taxon>
        <taxon>Insecta</taxon>
        <taxon>Pterygota</taxon>
        <taxon>Neoptera</taxon>
        <taxon>Endopterygota</taxon>
        <taxon>Lepidoptera</taxon>
        <taxon>Glossata</taxon>
        <taxon>Ditrysia</taxon>
        <taxon>Noctuoidea</taxon>
        <taxon>Noctuidae</taxon>
        <taxon>Noctuinae</taxon>
        <taxon>Hadenini</taxon>
        <taxon>Mythimna</taxon>
    </lineage>
</organism>
<dbReference type="EMBL" id="CM056788">
    <property type="protein sequence ID" value="KAJ8730624.1"/>
    <property type="molecule type" value="Genomic_DNA"/>
</dbReference>
<keyword evidence="2" id="KW-1185">Reference proteome</keyword>
<evidence type="ECO:0000313" key="2">
    <source>
        <dbReference type="Proteomes" id="UP001231649"/>
    </source>
</evidence>
<evidence type="ECO:0000313" key="1">
    <source>
        <dbReference type="EMBL" id="KAJ8730624.1"/>
    </source>
</evidence>
<reference evidence="1" key="1">
    <citation type="submission" date="2023-03" db="EMBL/GenBank/DDBJ databases">
        <title>Chromosome-level genomes of two armyworms, Mythimna separata and Mythimna loreyi, provide insights into the biosynthesis and reception of sex pheromones.</title>
        <authorList>
            <person name="Zhao H."/>
        </authorList>
    </citation>
    <scope>NUCLEOTIDE SEQUENCE</scope>
    <source>
        <strain evidence="1">BeijingLab</strain>
    </source>
</reference>